<keyword evidence="2" id="KW-0472">Membrane</keyword>
<evidence type="ECO:0000256" key="2">
    <source>
        <dbReference type="SAM" id="Phobius"/>
    </source>
</evidence>
<reference evidence="3 4" key="1">
    <citation type="submission" date="2023-07" db="EMBL/GenBank/DDBJ databases">
        <title>Sequencing the genomes of 1000 actinobacteria strains.</title>
        <authorList>
            <person name="Klenk H.-P."/>
        </authorList>
    </citation>
    <scope>NUCLEOTIDE SEQUENCE [LARGE SCALE GENOMIC DNA]</scope>
    <source>
        <strain evidence="3 4">DSM 19426</strain>
    </source>
</reference>
<keyword evidence="2" id="KW-0812">Transmembrane</keyword>
<feature type="compositionally biased region" description="Pro residues" evidence="1">
    <location>
        <begin position="79"/>
        <end position="92"/>
    </location>
</feature>
<dbReference type="EMBL" id="JAVDYG010000001">
    <property type="protein sequence ID" value="MDR7362124.1"/>
    <property type="molecule type" value="Genomic_DNA"/>
</dbReference>
<keyword evidence="2" id="KW-1133">Transmembrane helix</keyword>
<evidence type="ECO:0000313" key="3">
    <source>
        <dbReference type="EMBL" id="MDR7362124.1"/>
    </source>
</evidence>
<evidence type="ECO:0000256" key="1">
    <source>
        <dbReference type="SAM" id="MobiDB-lite"/>
    </source>
</evidence>
<dbReference type="Proteomes" id="UP001183648">
    <property type="component" value="Unassembled WGS sequence"/>
</dbReference>
<sequence length="264" mass="27592">MTASDVERRLAAVLHQHAEDAMNRTDTLAELDRFHDRVDQDSPSQGRRRAGIAAAALTAAAVGAGVLWIGLGQGGTPSPVDPAPPAASPPPSSTESGAPQAPGSTVEGFEGVEFPLTFVVPRGFSVASRDTGTRLYSIEGTSGGAGAFLISTLAGAKTSDLPEDLAAHLRETRDDLVVSGVGTTEVGGRPAQTFALAQKPGTAPSDLFCVRAGSCFKLLQDKPMDVTAVRIGRGLVLFWVEYLPTDQAKVQGPMQAWLSSVRWE</sequence>
<protein>
    <submittedName>
        <fullName evidence="3">Uncharacterized protein</fullName>
    </submittedName>
</protein>
<feature type="transmembrane region" description="Helical" evidence="2">
    <location>
        <begin position="50"/>
        <end position="71"/>
    </location>
</feature>
<keyword evidence="4" id="KW-1185">Reference proteome</keyword>
<gene>
    <name evidence="3" type="ORF">J2S63_001677</name>
</gene>
<comment type="caution">
    <text evidence="3">The sequence shown here is derived from an EMBL/GenBank/DDBJ whole genome shotgun (WGS) entry which is preliminary data.</text>
</comment>
<dbReference type="RefSeq" id="WP_310301205.1">
    <property type="nucleotide sequence ID" value="NZ_BAAAPS010000008.1"/>
</dbReference>
<organism evidence="3 4">
    <name type="scientific">Nocardioides marmoribigeumensis</name>
    <dbReference type="NCBI Taxonomy" id="433649"/>
    <lineage>
        <taxon>Bacteria</taxon>
        <taxon>Bacillati</taxon>
        <taxon>Actinomycetota</taxon>
        <taxon>Actinomycetes</taxon>
        <taxon>Propionibacteriales</taxon>
        <taxon>Nocardioidaceae</taxon>
        <taxon>Nocardioides</taxon>
    </lineage>
</organism>
<accession>A0ABU2BU15</accession>
<name>A0ABU2BU15_9ACTN</name>
<evidence type="ECO:0000313" key="4">
    <source>
        <dbReference type="Proteomes" id="UP001183648"/>
    </source>
</evidence>
<feature type="region of interest" description="Disordered" evidence="1">
    <location>
        <begin position="76"/>
        <end position="107"/>
    </location>
</feature>
<proteinExistence type="predicted"/>